<reference evidence="3 4" key="1">
    <citation type="submission" date="2019-03" db="EMBL/GenBank/DDBJ databases">
        <authorList>
            <person name="Kim M.K.M."/>
        </authorList>
    </citation>
    <scope>NUCLEOTIDE SEQUENCE [LARGE SCALE GENOMIC DNA]</scope>
    <source>
        <strain evidence="3 4">17J68-15</strain>
    </source>
</reference>
<comment type="caution">
    <text evidence="3">The sequence shown here is derived from an EMBL/GenBank/DDBJ whole genome shotgun (WGS) entry which is preliminary data.</text>
</comment>
<proteinExistence type="inferred from homology"/>
<protein>
    <submittedName>
        <fullName evidence="3">Glucose 1-dehydrogenase</fullName>
        <ecNumber evidence="3">1.1.1.47</ecNumber>
    </submittedName>
</protein>
<comment type="similarity">
    <text evidence="1">Belongs to the short-chain dehydrogenases/reductases (SDR) family.</text>
</comment>
<sequence length="297" mass="31215">MNRLAGKVVIVTGGATGIGEAISRKFAREGASVVVNGYPEDPVNDVVRDILQESGIASAFAGDVSQESVAMACVQHAVTTYGKLDVLINNAGVFPVMATVENYPIDVFEYLLKNNIRSAFLMTRYAVPELRKTKGCIVSAGSESGFLGLGENAVYGGTKGFMHAFTRGVAVEGAPYGVRANCVCPGGIDTAWTHKETGPMTAKHEQMIIQGTPMGRRGTPEEIANAYLFLASDEASYVTGALFSVDGGITIGKGAVGDEVKKEASEAPAGDLQLHHSMDGATNMLRGREPQLGQKAP</sequence>
<organism evidence="3 4">
    <name type="scientific">Flaviaesturariibacter aridisoli</name>
    <dbReference type="NCBI Taxonomy" id="2545761"/>
    <lineage>
        <taxon>Bacteria</taxon>
        <taxon>Pseudomonadati</taxon>
        <taxon>Bacteroidota</taxon>
        <taxon>Chitinophagia</taxon>
        <taxon>Chitinophagales</taxon>
        <taxon>Chitinophagaceae</taxon>
        <taxon>Flaviaestuariibacter</taxon>
    </lineage>
</organism>
<evidence type="ECO:0000313" key="4">
    <source>
        <dbReference type="Proteomes" id="UP000295164"/>
    </source>
</evidence>
<dbReference type="NCBIfam" id="NF005559">
    <property type="entry name" value="PRK07231.1"/>
    <property type="match status" value="1"/>
</dbReference>
<accession>A0A4R4DQJ3</accession>
<dbReference type="Gene3D" id="3.40.50.720">
    <property type="entry name" value="NAD(P)-binding Rossmann-like Domain"/>
    <property type="match status" value="1"/>
</dbReference>
<dbReference type="PROSITE" id="PS00061">
    <property type="entry name" value="ADH_SHORT"/>
    <property type="match status" value="1"/>
</dbReference>
<dbReference type="PRINTS" id="PR00081">
    <property type="entry name" value="GDHRDH"/>
</dbReference>
<evidence type="ECO:0000256" key="2">
    <source>
        <dbReference type="ARBA" id="ARBA00023002"/>
    </source>
</evidence>
<dbReference type="InterPro" id="IPR036291">
    <property type="entry name" value="NAD(P)-bd_dom_sf"/>
</dbReference>
<dbReference type="GO" id="GO:0047936">
    <property type="term" value="F:glucose 1-dehydrogenase [NAD(P)+] activity"/>
    <property type="evidence" value="ECO:0007669"/>
    <property type="project" value="UniProtKB-EC"/>
</dbReference>
<keyword evidence="2 3" id="KW-0560">Oxidoreductase</keyword>
<dbReference type="Proteomes" id="UP000295164">
    <property type="component" value="Unassembled WGS sequence"/>
</dbReference>
<dbReference type="PANTHER" id="PTHR24321">
    <property type="entry name" value="DEHYDROGENASES, SHORT CHAIN"/>
    <property type="match status" value="1"/>
</dbReference>
<dbReference type="EC" id="1.1.1.47" evidence="3"/>
<evidence type="ECO:0000256" key="1">
    <source>
        <dbReference type="ARBA" id="ARBA00006484"/>
    </source>
</evidence>
<gene>
    <name evidence="3" type="ORF">E0486_18540</name>
</gene>
<name>A0A4R4DQJ3_9BACT</name>
<dbReference type="Pfam" id="PF13561">
    <property type="entry name" value="adh_short_C2"/>
    <property type="match status" value="1"/>
</dbReference>
<evidence type="ECO:0000313" key="3">
    <source>
        <dbReference type="EMBL" id="TCZ63396.1"/>
    </source>
</evidence>
<dbReference type="EMBL" id="SKFH01000084">
    <property type="protein sequence ID" value="TCZ63396.1"/>
    <property type="molecule type" value="Genomic_DNA"/>
</dbReference>
<dbReference type="CDD" id="cd05233">
    <property type="entry name" value="SDR_c"/>
    <property type="match status" value="1"/>
</dbReference>
<dbReference type="FunFam" id="3.40.50.720:FF:000084">
    <property type="entry name" value="Short-chain dehydrogenase reductase"/>
    <property type="match status" value="1"/>
</dbReference>
<dbReference type="RefSeq" id="WP_131854553.1">
    <property type="nucleotide sequence ID" value="NZ_SKFH01000084.1"/>
</dbReference>
<dbReference type="PANTHER" id="PTHR24321:SF8">
    <property type="entry name" value="ESTRADIOL 17-BETA-DEHYDROGENASE 8-RELATED"/>
    <property type="match status" value="1"/>
</dbReference>
<dbReference type="AlphaFoldDB" id="A0A4R4DQJ3"/>
<dbReference type="InterPro" id="IPR020904">
    <property type="entry name" value="Sc_DH/Rdtase_CS"/>
</dbReference>
<dbReference type="InterPro" id="IPR002347">
    <property type="entry name" value="SDR_fam"/>
</dbReference>
<dbReference type="PRINTS" id="PR00080">
    <property type="entry name" value="SDRFAMILY"/>
</dbReference>
<keyword evidence="4" id="KW-1185">Reference proteome</keyword>
<dbReference type="OrthoDB" id="9804104at2"/>
<dbReference type="SUPFAM" id="SSF51735">
    <property type="entry name" value="NAD(P)-binding Rossmann-fold domains"/>
    <property type="match status" value="1"/>
</dbReference>